<evidence type="ECO:0000313" key="2">
    <source>
        <dbReference type="EMBL" id="QJW84483.1"/>
    </source>
</evidence>
<keyword evidence="3" id="KW-1185">Reference proteome</keyword>
<evidence type="ECO:0000313" key="3">
    <source>
        <dbReference type="Proteomes" id="UP000500826"/>
    </source>
</evidence>
<feature type="region of interest" description="Disordered" evidence="1">
    <location>
        <begin position="1"/>
        <end position="55"/>
    </location>
</feature>
<dbReference type="EMBL" id="CP053418">
    <property type="protein sequence ID" value="QJW84483.1"/>
    <property type="molecule type" value="Genomic_DNA"/>
</dbReference>
<protein>
    <submittedName>
        <fullName evidence="2">Uncharacterized protein</fullName>
    </submittedName>
</protein>
<sequence>MQATAARHEAAQDAQLREVQERQDRARAEHELVERQQDRATATDRPVESGWRRWF</sequence>
<proteinExistence type="predicted"/>
<accession>A0ABX6P327</accession>
<gene>
    <name evidence="2" type="ORF">HK414_14385</name>
</gene>
<evidence type="ECO:0000256" key="1">
    <source>
        <dbReference type="SAM" id="MobiDB-lite"/>
    </source>
</evidence>
<reference evidence="2 3" key="1">
    <citation type="submission" date="2020-05" db="EMBL/GenBank/DDBJ databases">
        <title>Ramlibacter rhizophilus sp. nov., isolated from rhizosphere soil of national flower Mugunghwa from South Korea.</title>
        <authorList>
            <person name="Zheng-Fei Y."/>
            <person name="Huan T."/>
        </authorList>
    </citation>
    <scope>NUCLEOTIDE SEQUENCE [LARGE SCALE GENOMIC DNA]</scope>
    <source>
        <strain evidence="2 3">H242</strain>
    </source>
</reference>
<name>A0ABX6P327_9BURK</name>
<organism evidence="2 3">
    <name type="scientific">Ramlibacter terrae</name>
    <dbReference type="NCBI Taxonomy" id="2732511"/>
    <lineage>
        <taxon>Bacteria</taxon>
        <taxon>Pseudomonadati</taxon>
        <taxon>Pseudomonadota</taxon>
        <taxon>Betaproteobacteria</taxon>
        <taxon>Burkholderiales</taxon>
        <taxon>Comamonadaceae</taxon>
        <taxon>Ramlibacter</taxon>
    </lineage>
</organism>
<dbReference type="Proteomes" id="UP000500826">
    <property type="component" value="Chromosome"/>
</dbReference>
<reference evidence="2 3" key="2">
    <citation type="submission" date="2020-05" db="EMBL/GenBank/DDBJ databases">
        <authorList>
            <person name="Khan S.A."/>
            <person name="Jeon C.O."/>
            <person name="Chun B.H."/>
        </authorList>
    </citation>
    <scope>NUCLEOTIDE SEQUENCE [LARGE SCALE GENOMIC DNA]</scope>
    <source>
        <strain evidence="2 3">H242</strain>
    </source>
</reference>